<dbReference type="Proteomes" id="UP000248916">
    <property type="component" value="Unassembled WGS sequence"/>
</dbReference>
<proteinExistence type="predicted"/>
<organism evidence="1 2">
    <name type="scientific">Palleronia aestuarii</name>
    <dbReference type="NCBI Taxonomy" id="568105"/>
    <lineage>
        <taxon>Bacteria</taxon>
        <taxon>Pseudomonadati</taxon>
        <taxon>Pseudomonadota</taxon>
        <taxon>Alphaproteobacteria</taxon>
        <taxon>Rhodobacterales</taxon>
        <taxon>Roseobacteraceae</taxon>
        <taxon>Palleronia</taxon>
    </lineage>
</organism>
<dbReference type="OrthoDB" id="7652971at2"/>
<evidence type="ECO:0000313" key="1">
    <source>
        <dbReference type="EMBL" id="PZX19805.1"/>
    </source>
</evidence>
<evidence type="ECO:0000313" key="2">
    <source>
        <dbReference type="Proteomes" id="UP000248916"/>
    </source>
</evidence>
<accession>A0A2W7NHB4</accession>
<sequence length="275" mass="29746">MGNGLSESDRKLINAAIEEGRVVHGPSAFGTGTSRSGTAKRTAPAPVDTAFAFDPFPIGSAPLGPAPRVVRRMGVREALEWAFASEHARLDDDPVATSSGGARIGFGMEFVLMQRAMLGGTAIDTSPGRSTPADDAEMVAAAVQAALTWPMALRVAELARACLVPDAMVGARPRCLPVRWQRNAHGLHGKSETMPRQSYMLNGRVRSFEPRFTPITYAPTASQIASARRAYLDWWSALLSVMSLLRHAPLRWIELTPEMPPLTPWREYSLTGAQP</sequence>
<dbReference type="AlphaFoldDB" id="A0A2W7NHB4"/>
<gene>
    <name evidence="1" type="ORF">LX81_00267</name>
</gene>
<keyword evidence="2" id="KW-1185">Reference proteome</keyword>
<reference evidence="1 2" key="1">
    <citation type="submission" date="2018-06" db="EMBL/GenBank/DDBJ databases">
        <title>Genomic Encyclopedia of Archaeal and Bacterial Type Strains, Phase II (KMG-II): from individual species to whole genera.</title>
        <authorList>
            <person name="Goeker M."/>
        </authorList>
    </citation>
    <scope>NUCLEOTIDE SEQUENCE [LARGE SCALE GENOMIC DNA]</scope>
    <source>
        <strain evidence="1 2">DSM 22009</strain>
    </source>
</reference>
<protein>
    <submittedName>
        <fullName evidence="1">Uncharacterized protein</fullName>
    </submittedName>
</protein>
<name>A0A2W7NHB4_9RHOB</name>
<comment type="caution">
    <text evidence="1">The sequence shown here is derived from an EMBL/GenBank/DDBJ whole genome shotgun (WGS) entry which is preliminary data.</text>
</comment>
<dbReference type="RefSeq" id="WP_111535473.1">
    <property type="nucleotide sequence ID" value="NZ_QKZL01000001.1"/>
</dbReference>
<dbReference type="EMBL" id="QKZL01000001">
    <property type="protein sequence ID" value="PZX19805.1"/>
    <property type="molecule type" value="Genomic_DNA"/>
</dbReference>